<evidence type="ECO:0000313" key="1">
    <source>
        <dbReference type="EMBL" id="MBD2694423.1"/>
    </source>
</evidence>
<accession>A0ABR8J9V4</accession>
<protein>
    <submittedName>
        <fullName evidence="1">Uncharacterized protein</fullName>
    </submittedName>
</protein>
<keyword evidence="2" id="KW-1185">Reference proteome</keyword>
<reference evidence="1 2" key="1">
    <citation type="journal article" date="2020" name="ISME J.">
        <title>Comparative genomics reveals insights into cyanobacterial evolution and habitat adaptation.</title>
        <authorList>
            <person name="Chen M.Y."/>
            <person name="Teng W.K."/>
            <person name="Zhao L."/>
            <person name="Hu C.X."/>
            <person name="Zhou Y.K."/>
            <person name="Han B.P."/>
            <person name="Song L.R."/>
            <person name="Shu W.S."/>
        </authorList>
    </citation>
    <scope>NUCLEOTIDE SEQUENCE [LARGE SCALE GENOMIC DNA]</scope>
    <source>
        <strain evidence="1 2">FACHB-362</strain>
    </source>
</reference>
<evidence type="ECO:0000313" key="2">
    <source>
        <dbReference type="Proteomes" id="UP000660381"/>
    </source>
</evidence>
<organism evidence="1 2">
    <name type="scientific">Anabaena catenula FACHB-362</name>
    <dbReference type="NCBI Taxonomy" id="2692877"/>
    <lineage>
        <taxon>Bacteria</taxon>
        <taxon>Bacillati</taxon>
        <taxon>Cyanobacteriota</taxon>
        <taxon>Cyanophyceae</taxon>
        <taxon>Nostocales</taxon>
        <taxon>Nostocaceae</taxon>
        <taxon>Anabaena</taxon>
    </lineage>
</organism>
<dbReference type="RefSeq" id="WP_190908589.1">
    <property type="nucleotide sequence ID" value="NZ_JACJTQ010000048.1"/>
</dbReference>
<dbReference type="EMBL" id="JACJTQ010000048">
    <property type="protein sequence ID" value="MBD2694423.1"/>
    <property type="molecule type" value="Genomic_DNA"/>
</dbReference>
<comment type="caution">
    <text evidence="1">The sequence shown here is derived from an EMBL/GenBank/DDBJ whole genome shotgun (WGS) entry which is preliminary data.</text>
</comment>
<dbReference type="Proteomes" id="UP000660381">
    <property type="component" value="Unassembled WGS sequence"/>
</dbReference>
<sequence>MPDERVRDEKGKFITEDEPKTAKLSMRVEPSLLENIKSNENWQERARAALKKEFPG</sequence>
<gene>
    <name evidence="1" type="ORF">H6G68_22210</name>
</gene>
<name>A0ABR8J9V4_9NOST</name>
<proteinExistence type="predicted"/>